<feature type="compositionally biased region" description="Basic and acidic residues" evidence="1">
    <location>
        <begin position="1"/>
        <end position="13"/>
    </location>
</feature>
<dbReference type="EMBL" id="JAWZYT010001961">
    <property type="protein sequence ID" value="KAK4307851.1"/>
    <property type="molecule type" value="Genomic_DNA"/>
</dbReference>
<dbReference type="Proteomes" id="UP001292094">
    <property type="component" value="Unassembled WGS sequence"/>
</dbReference>
<evidence type="ECO:0000313" key="2">
    <source>
        <dbReference type="EMBL" id="KAK4307851.1"/>
    </source>
</evidence>
<feature type="compositionally biased region" description="Basic and acidic residues" evidence="1">
    <location>
        <begin position="113"/>
        <end position="126"/>
    </location>
</feature>
<organism evidence="2 3">
    <name type="scientific">Petrolisthes manimaculis</name>
    <dbReference type="NCBI Taxonomy" id="1843537"/>
    <lineage>
        <taxon>Eukaryota</taxon>
        <taxon>Metazoa</taxon>
        <taxon>Ecdysozoa</taxon>
        <taxon>Arthropoda</taxon>
        <taxon>Crustacea</taxon>
        <taxon>Multicrustacea</taxon>
        <taxon>Malacostraca</taxon>
        <taxon>Eumalacostraca</taxon>
        <taxon>Eucarida</taxon>
        <taxon>Decapoda</taxon>
        <taxon>Pleocyemata</taxon>
        <taxon>Anomura</taxon>
        <taxon>Galatheoidea</taxon>
        <taxon>Porcellanidae</taxon>
        <taxon>Petrolisthes</taxon>
    </lineage>
</organism>
<protein>
    <submittedName>
        <fullName evidence="2">Uncharacterized protein</fullName>
    </submittedName>
</protein>
<keyword evidence="3" id="KW-1185">Reference proteome</keyword>
<feature type="compositionally biased region" description="Basic and acidic residues" evidence="1">
    <location>
        <begin position="60"/>
        <end position="89"/>
    </location>
</feature>
<proteinExistence type="predicted"/>
<accession>A0AAE1U4F5</accession>
<gene>
    <name evidence="2" type="ORF">Pmani_020408</name>
</gene>
<feature type="region of interest" description="Disordered" evidence="1">
    <location>
        <begin position="1"/>
        <end position="91"/>
    </location>
</feature>
<evidence type="ECO:0000313" key="3">
    <source>
        <dbReference type="Proteomes" id="UP001292094"/>
    </source>
</evidence>
<reference evidence="2" key="1">
    <citation type="submission" date="2023-11" db="EMBL/GenBank/DDBJ databases">
        <title>Genome assemblies of two species of porcelain crab, Petrolisthes cinctipes and Petrolisthes manimaculis (Anomura: Porcellanidae).</title>
        <authorList>
            <person name="Angst P."/>
        </authorList>
    </citation>
    <scope>NUCLEOTIDE SEQUENCE</scope>
    <source>
        <strain evidence="2">PB745_02</strain>
        <tissue evidence="2">Gill</tissue>
    </source>
</reference>
<comment type="caution">
    <text evidence="2">The sequence shown here is derived from an EMBL/GenBank/DDBJ whole genome shotgun (WGS) entry which is preliminary data.</text>
</comment>
<feature type="compositionally biased region" description="Basic and acidic residues" evidence="1">
    <location>
        <begin position="30"/>
        <end position="51"/>
    </location>
</feature>
<name>A0AAE1U4F5_9EUCA</name>
<dbReference type="AlphaFoldDB" id="A0AAE1U4F5"/>
<sequence>MYKCEEQDNRPGEVRGGGGGGEQQQRRRRRDEADVENVRQEEEEKEDETRTMRRRWKRKKTEEEREKRVRDWTGSKHEAGGAAEDRSPHIDGYLAWGPSQYLHARGRVGKGGVGKEKERLIGTEKS</sequence>
<feature type="region of interest" description="Disordered" evidence="1">
    <location>
        <begin position="104"/>
        <end position="126"/>
    </location>
</feature>
<evidence type="ECO:0000256" key="1">
    <source>
        <dbReference type="SAM" id="MobiDB-lite"/>
    </source>
</evidence>